<comment type="caution">
    <text evidence="1">The sequence shown here is derived from an EMBL/GenBank/DDBJ whole genome shotgun (WGS) entry which is preliminary data.</text>
</comment>
<evidence type="ECO:0000313" key="2">
    <source>
        <dbReference type="Proteomes" id="UP000035763"/>
    </source>
</evidence>
<evidence type="ECO:0000313" key="1">
    <source>
        <dbReference type="EMBL" id="CCH72464.1"/>
    </source>
</evidence>
<name>W6K2B3_9MICO</name>
<keyword evidence="2" id="KW-1185">Reference proteome</keyword>
<dbReference type="STRING" id="1193182.BN11_170016"/>
<proteinExistence type="predicted"/>
<sequence length="95" mass="10125">MRIVVLGSGASSSMRSAIRAVRWCRCPMRHSRPGCGPDAARLRVQKKDSELTLSRLAADLIGRDLSLDTRACGSAIGLTPRSLDAETVATVAACR</sequence>
<dbReference type="Proteomes" id="UP000035763">
    <property type="component" value="Unassembled WGS sequence"/>
</dbReference>
<dbReference type="EMBL" id="CAJA01000079">
    <property type="protein sequence ID" value="CCH72464.1"/>
    <property type="molecule type" value="Genomic_DNA"/>
</dbReference>
<organism evidence="1 2">
    <name type="scientific">Nostocoides australiense Ben110</name>
    <dbReference type="NCBI Taxonomy" id="1193182"/>
    <lineage>
        <taxon>Bacteria</taxon>
        <taxon>Bacillati</taxon>
        <taxon>Actinomycetota</taxon>
        <taxon>Actinomycetes</taxon>
        <taxon>Micrococcales</taxon>
        <taxon>Intrasporangiaceae</taxon>
        <taxon>Nostocoides</taxon>
    </lineage>
</organism>
<dbReference type="AlphaFoldDB" id="W6K2B3"/>
<reference evidence="1 2" key="1">
    <citation type="journal article" date="2013" name="ISME J.">
        <title>A metabolic model for members of the genus Tetrasphaera involved in enhanced biological phosphorus removal.</title>
        <authorList>
            <person name="Kristiansen R."/>
            <person name="Nguyen H.T.T."/>
            <person name="Saunders A.M."/>
            <person name="Nielsen J.L."/>
            <person name="Wimmer R."/>
            <person name="Le V.Q."/>
            <person name="McIlroy S.J."/>
            <person name="Petrovski S."/>
            <person name="Seviour R.J."/>
            <person name="Calteau A."/>
            <person name="Nielsen K.L."/>
            <person name="Nielsen P.H."/>
        </authorList>
    </citation>
    <scope>NUCLEOTIDE SEQUENCE [LARGE SCALE GENOMIC DNA]</scope>
    <source>
        <strain evidence="1 2">Ben110</strain>
    </source>
</reference>
<accession>W6K2B3</accession>
<protein>
    <submittedName>
        <fullName evidence="1">Uncharacterized protein</fullName>
    </submittedName>
</protein>
<gene>
    <name evidence="1" type="ORF">BN11_170016</name>
</gene>